<dbReference type="Pfam" id="PF00248">
    <property type="entry name" value="Aldo_ket_red"/>
    <property type="match status" value="1"/>
</dbReference>
<dbReference type="PANTHER" id="PTHR43625:SF27">
    <property type="entry name" value="ALDO-KETO REDUCTASE"/>
    <property type="match status" value="1"/>
</dbReference>
<accession>A0A089NY28</accession>
<keyword evidence="1" id="KW-0560">Oxidoreductase</keyword>
<sequence length="182" mass="19637">MPCDHVADVRCHGADRLETAESQPVHRVGPRQDRRTTAASWAIKFGFKDGSPPAGSGSRPERIRAVAEASLKRLRTHLIDLFYQHRIDPAVPVEDVARTVRDLTAEGKVGHFGPSGAGVASIRRALGRRVPDFPGPVRLGMVDGSGEAIAVVPHPGRYACLRFRDKPRDGGGMTGGDAWCTE</sequence>
<dbReference type="HOGENOM" id="CLU_1480413_0_0_5"/>
<dbReference type="InterPro" id="IPR023210">
    <property type="entry name" value="NADP_OxRdtase_dom"/>
</dbReference>
<protein>
    <submittedName>
        <fullName evidence="3">Aldo/keto reductase</fullName>
    </submittedName>
</protein>
<dbReference type="AlphaFoldDB" id="A0A089NY28"/>
<dbReference type="InterPro" id="IPR050791">
    <property type="entry name" value="Aldo-Keto_reductase"/>
</dbReference>
<dbReference type="KEGG" id="mor:MOC_2978"/>
<dbReference type="SUPFAM" id="SSF51430">
    <property type="entry name" value="NAD(P)-linked oxidoreductase"/>
    <property type="match status" value="1"/>
</dbReference>
<dbReference type="eggNOG" id="COG0667">
    <property type="taxonomic scope" value="Bacteria"/>
</dbReference>
<keyword evidence="4" id="KW-1185">Reference proteome</keyword>
<dbReference type="PANTHER" id="PTHR43625">
    <property type="entry name" value="AFLATOXIN B1 ALDEHYDE REDUCTASE"/>
    <property type="match status" value="1"/>
</dbReference>
<feature type="domain" description="NADP-dependent oxidoreductase" evidence="2">
    <location>
        <begin position="49"/>
        <end position="125"/>
    </location>
</feature>
<name>A0A089NY28_9HYPH</name>
<organism evidence="3 4">
    <name type="scientific">Methylobacterium oryzae CBMB20</name>
    <dbReference type="NCBI Taxonomy" id="693986"/>
    <lineage>
        <taxon>Bacteria</taxon>
        <taxon>Pseudomonadati</taxon>
        <taxon>Pseudomonadota</taxon>
        <taxon>Alphaproteobacteria</taxon>
        <taxon>Hyphomicrobiales</taxon>
        <taxon>Methylobacteriaceae</taxon>
        <taxon>Methylobacterium</taxon>
    </lineage>
</organism>
<dbReference type="GO" id="GO:0016491">
    <property type="term" value="F:oxidoreductase activity"/>
    <property type="evidence" value="ECO:0007669"/>
    <property type="project" value="UniProtKB-KW"/>
</dbReference>
<dbReference type="EMBL" id="CP003811">
    <property type="protein sequence ID" value="AIQ90733.1"/>
    <property type="molecule type" value="Genomic_DNA"/>
</dbReference>
<dbReference type="GO" id="GO:0005737">
    <property type="term" value="C:cytoplasm"/>
    <property type="evidence" value="ECO:0007669"/>
    <property type="project" value="TreeGrafter"/>
</dbReference>
<reference evidence="3 4" key="1">
    <citation type="journal article" date="2014" name="PLoS ONE">
        <title>Genome Information of Methylobacterium oryzae, a Plant-Probiotic Methylotroph in the Phyllosphere.</title>
        <authorList>
            <person name="Kwak M.J."/>
            <person name="Jeong H."/>
            <person name="Madhaiyan M."/>
            <person name="Lee Y."/>
            <person name="Sa T.M."/>
            <person name="Oh T.K."/>
            <person name="Kim J.F."/>
        </authorList>
    </citation>
    <scope>NUCLEOTIDE SEQUENCE [LARGE SCALE GENOMIC DNA]</scope>
    <source>
        <strain evidence="3 4">CBMB20</strain>
    </source>
</reference>
<gene>
    <name evidence="3" type="ORF">MOC_2978</name>
</gene>
<dbReference type="Proteomes" id="UP000029492">
    <property type="component" value="Chromosome"/>
</dbReference>
<evidence type="ECO:0000313" key="4">
    <source>
        <dbReference type="Proteomes" id="UP000029492"/>
    </source>
</evidence>
<evidence type="ECO:0000256" key="1">
    <source>
        <dbReference type="ARBA" id="ARBA00023002"/>
    </source>
</evidence>
<dbReference type="STRING" id="693986.MOC_2978"/>
<evidence type="ECO:0000259" key="2">
    <source>
        <dbReference type="Pfam" id="PF00248"/>
    </source>
</evidence>
<proteinExistence type="predicted"/>
<evidence type="ECO:0000313" key="3">
    <source>
        <dbReference type="EMBL" id="AIQ90733.1"/>
    </source>
</evidence>
<dbReference type="Gene3D" id="3.20.20.100">
    <property type="entry name" value="NADP-dependent oxidoreductase domain"/>
    <property type="match status" value="1"/>
</dbReference>
<dbReference type="InterPro" id="IPR036812">
    <property type="entry name" value="NAD(P)_OxRdtase_dom_sf"/>
</dbReference>